<dbReference type="SUPFAM" id="SSF52833">
    <property type="entry name" value="Thioredoxin-like"/>
    <property type="match status" value="1"/>
</dbReference>
<name>A0A5C3QIJ0_9AGAR</name>
<dbReference type="Gene3D" id="3.40.30.10">
    <property type="entry name" value="Glutaredoxin"/>
    <property type="match status" value="1"/>
</dbReference>
<dbReference type="CDD" id="cd03024">
    <property type="entry name" value="DsbA_FrnE"/>
    <property type="match status" value="1"/>
</dbReference>
<evidence type="ECO:0000259" key="1">
    <source>
        <dbReference type="Pfam" id="PF01323"/>
    </source>
</evidence>
<organism evidence="2 3">
    <name type="scientific">Pterulicium gracile</name>
    <dbReference type="NCBI Taxonomy" id="1884261"/>
    <lineage>
        <taxon>Eukaryota</taxon>
        <taxon>Fungi</taxon>
        <taxon>Dikarya</taxon>
        <taxon>Basidiomycota</taxon>
        <taxon>Agaricomycotina</taxon>
        <taxon>Agaricomycetes</taxon>
        <taxon>Agaricomycetidae</taxon>
        <taxon>Agaricales</taxon>
        <taxon>Pleurotineae</taxon>
        <taxon>Pterulaceae</taxon>
        <taxon>Pterulicium</taxon>
    </lineage>
</organism>
<proteinExistence type="predicted"/>
<protein>
    <submittedName>
        <fullName evidence="2">Thioredoxin-like protein</fullName>
    </submittedName>
</protein>
<dbReference type="EMBL" id="ML178830">
    <property type="protein sequence ID" value="TFL00019.1"/>
    <property type="molecule type" value="Genomic_DNA"/>
</dbReference>
<dbReference type="InterPro" id="IPR001853">
    <property type="entry name" value="DSBA-like_thioredoxin_dom"/>
</dbReference>
<dbReference type="OrthoDB" id="1930760at2759"/>
<dbReference type="AlphaFoldDB" id="A0A5C3QIJ0"/>
<feature type="domain" description="DSBA-like thioredoxin" evidence="1">
    <location>
        <begin position="15"/>
        <end position="223"/>
    </location>
</feature>
<dbReference type="GO" id="GO:0016491">
    <property type="term" value="F:oxidoreductase activity"/>
    <property type="evidence" value="ECO:0007669"/>
    <property type="project" value="InterPro"/>
</dbReference>
<evidence type="ECO:0000313" key="2">
    <source>
        <dbReference type="EMBL" id="TFL00019.1"/>
    </source>
</evidence>
<dbReference type="PANTHER" id="PTHR13887:SF41">
    <property type="entry name" value="THIOREDOXIN SUPERFAMILY PROTEIN"/>
    <property type="match status" value="1"/>
</dbReference>
<dbReference type="Proteomes" id="UP000305067">
    <property type="component" value="Unassembled WGS sequence"/>
</dbReference>
<sequence length="244" mass="27270">MTTVSATQNPAELSIEITSDTVCPFCYIGYKRIQRAIALTNAQPLRTGPINFKLHFVPFQLDGTIPPYPGIDRREKYFAKFGQANFERMEKSIGERGKEEGLDIKFRGQLSNTLDSHRVLNKAYDVKGWEGQKIVAEILFTKFFEESQDQADPEILSDALEKAGVMSKEEVRAWLLGHCALAERTQEEFLRGQEKGITGVPYFAIDGKYAVSGAQDVSTFVNLFKALTGNQEADKDIADGERCG</sequence>
<dbReference type="InterPro" id="IPR036249">
    <property type="entry name" value="Thioredoxin-like_sf"/>
</dbReference>
<keyword evidence="3" id="KW-1185">Reference proteome</keyword>
<dbReference type="PANTHER" id="PTHR13887">
    <property type="entry name" value="GLUTATHIONE S-TRANSFERASE KAPPA"/>
    <property type="match status" value="1"/>
</dbReference>
<dbReference type="Pfam" id="PF01323">
    <property type="entry name" value="DSBA"/>
    <property type="match status" value="1"/>
</dbReference>
<gene>
    <name evidence="2" type="ORF">BDV98DRAFT_509607</name>
</gene>
<evidence type="ECO:0000313" key="3">
    <source>
        <dbReference type="Proteomes" id="UP000305067"/>
    </source>
</evidence>
<reference evidence="2 3" key="1">
    <citation type="journal article" date="2019" name="Nat. Ecol. Evol.">
        <title>Megaphylogeny resolves global patterns of mushroom evolution.</title>
        <authorList>
            <person name="Varga T."/>
            <person name="Krizsan K."/>
            <person name="Foldi C."/>
            <person name="Dima B."/>
            <person name="Sanchez-Garcia M."/>
            <person name="Sanchez-Ramirez S."/>
            <person name="Szollosi G.J."/>
            <person name="Szarkandi J.G."/>
            <person name="Papp V."/>
            <person name="Albert L."/>
            <person name="Andreopoulos W."/>
            <person name="Angelini C."/>
            <person name="Antonin V."/>
            <person name="Barry K.W."/>
            <person name="Bougher N.L."/>
            <person name="Buchanan P."/>
            <person name="Buyck B."/>
            <person name="Bense V."/>
            <person name="Catcheside P."/>
            <person name="Chovatia M."/>
            <person name="Cooper J."/>
            <person name="Damon W."/>
            <person name="Desjardin D."/>
            <person name="Finy P."/>
            <person name="Geml J."/>
            <person name="Haridas S."/>
            <person name="Hughes K."/>
            <person name="Justo A."/>
            <person name="Karasinski D."/>
            <person name="Kautmanova I."/>
            <person name="Kiss B."/>
            <person name="Kocsube S."/>
            <person name="Kotiranta H."/>
            <person name="LaButti K.M."/>
            <person name="Lechner B.E."/>
            <person name="Liimatainen K."/>
            <person name="Lipzen A."/>
            <person name="Lukacs Z."/>
            <person name="Mihaltcheva S."/>
            <person name="Morgado L.N."/>
            <person name="Niskanen T."/>
            <person name="Noordeloos M.E."/>
            <person name="Ohm R.A."/>
            <person name="Ortiz-Santana B."/>
            <person name="Ovrebo C."/>
            <person name="Racz N."/>
            <person name="Riley R."/>
            <person name="Savchenko A."/>
            <person name="Shiryaev A."/>
            <person name="Soop K."/>
            <person name="Spirin V."/>
            <person name="Szebenyi C."/>
            <person name="Tomsovsky M."/>
            <person name="Tulloss R.E."/>
            <person name="Uehling J."/>
            <person name="Grigoriev I.V."/>
            <person name="Vagvolgyi C."/>
            <person name="Papp T."/>
            <person name="Martin F.M."/>
            <person name="Miettinen O."/>
            <person name="Hibbett D.S."/>
            <person name="Nagy L.G."/>
        </authorList>
    </citation>
    <scope>NUCLEOTIDE SEQUENCE [LARGE SCALE GENOMIC DNA]</scope>
    <source>
        <strain evidence="2 3">CBS 309.79</strain>
    </source>
</reference>
<accession>A0A5C3QIJ0</accession>